<dbReference type="Proteomes" id="UP000280417">
    <property type="component" value="Unassembled WGS sequence"/>
</dbReference>
<evidence type="ECO:0000313" key="4">
    <source>
        <dbReference type="EMBL" id="RLE14269.1"/>
    </source>
</evidence>
<reference evidence="4 5" key="1">
    <citation type="submission" date="2018-06" db="EMBL/GenBank/DDBJ databases">
        <title>Extensive metabolic versatility and redundancy in microbially diverse, dynamic hydrothermal sediments.</title>
        <authorList>
            <person name="Dombrowski N."/>
            <person name="Teske A."/>
            <person name="Baker B.J."/>
        </authorList>
    </citation>
    <scope>NUCLEOTIDE SEQUENCE [LARGE SCALE GENOMIC DNA]</scope>
    <source>
        <strain evidence="4">B3_G15</strain>
    </source>
</reference>
<accession>A0A662DJH0</accession>
<comment type="similarity">
    <text evidence="1">Belongs to the HesA/MoeB/ThiF family.</text>
</comment>
<dbReference type="GO" id="GO:0004792">
    <property type="term" value="F:thiosulfate-cyanide sulfurtransferase activity"/>
    <property type="evidence" value="ECO:0007669"/>
    <property type="project" value="TreeGrafter"/>
</dbReference>
<gene>
    <name evidence="4" type="ORF">DRJ04_02735</name>
</gene>
<dbReference type="GO" id="GO:0016779">
    <property type="term" value="F:nucleotidyltransferase activity"/>
    <property type="evidence" value="ECO:0007669"/>
    <property type="project" value="UniProtKB-KW"/>
</dbReference>
<evidence type="ECO:0000256" key="2">
    <source>
        <dbReference type="SAM" id="Phobius"/>
    </source>
</evidence>
<dbReference type="GO" id="GO:0008641">
    <property type="term" value="F:ubiquitin-like modifier activating enzyme activity"/>
    <property type="evidence" value="ECO:0007669"/>
    <property type="project" value="InterPro"/>
</dbReference>
<keyword evidence="4" id="KW-0808">Transferase</keyword>
<feature type="domain" description="THIF-type NAD/FAD binding fold" evidence="3">
    <location>
        <begin position="6"/>
        <end position="238"/>
    </location>
</feature>
<feature type="transmembrane region" description="Helical" evidence="2">
    <location>
        <begin position="26"/>
        <end position="45"/>
    </location>
</feature>
<dbReference type="FunFam" id="3.40.50.720:FF:000080">
    <property type="entry name" value="Thiazole biosynthesis adenylyltransferase ThiF"/>
    <property type="match status" value="1"/>
</dbReference>
<keyword evidence="4" id="KW-0548">Nucleotidyltransferase</keyword>
<sequence length="247" mass="27446">MDFARYQRQIILPFIRKDGQQKLKKATVLIVGCGGLGCHLASYLARAGVGKLKIVDRDIVQLPDLQRQILYDEEDVKSHLPKAKIACSKLKKINSSVEVEAFVFEVKAQNIVGLIRDVDLVLDGTDNIKTRLLINEACIKYNLPWIHGAVQGAVGMSMSILPGETGCYRCLIEEDLPASEGPIPLINTIPALIASIQATEAIKIITGSPSVNRDLIYIDLWEGTFQKIKIKKRPNCPVCVKRNFTFF</sequence>
<keyword evidence="2" id="KW-0472">Membrane</keyword>
<dbReference type="CDD" id="cd00757">
    <property type="entry name" value="ThiF_MoeB_HesA_family"/>
    <property type="match status" value="1"/>
</dbReference>
<dbReference type="PANTHER" id="PTHR10953">
    <property type="entry name" value="UBIQUITIN-ACTIVATING ENZYME E1"/>
    <property type="match status" value="1"/>
</dbReference>
<dbReference type="Pfam" id="PF00899">
    <property type="entry name" value="ThiF"/>
    <property type="match status" value="1"/>
</dbReference>
<keyword evidence="2" id="KW-1133">Transmembrane helix</keyword>
<dbReference type="GO" id="GO:0008146">
    <property type="term" value="F:sulfotransferase activity"/>
    <property type="evidence" value="ECO:0007669"/>
    <property type="project" value="TreeGrafter"/>
</dbReference>
<dbReference type="Gene3D" id="3.40.50.720">
    <property type="entry name" value="NAD(P)-binding Rossmann-like Domain"/>
    <property type="match status" value="1"/>
</dbReference>
<dbReference type="PANTHER" id="PTHR10953:SF102">
    <property type="entry name" value="ADENYLYLTRANSFERASE AND SULFURTRANSFERASE MOCS3"/>
    <property type="match status" value="1"/>
</dbReference>
<dbReference type="InterPro" id="IPR045886">
    <property type="entry name" value="ThiF/MoeB/HesA"/>
</dbReference>
<organism evidence="4 5">
    <name type="scientific">Aerophobetes bacterium</name>
    <dbReference type="NCBI Taxonomy" id="2030807"/>
    <lineage>
        <taxon>Bacteria</taxon>
        <taxon>Candidatus Aerophobota</taxon>
    </lineage>
</organism>
<evidence type="ECO:0000256" key="1">
    <source>
        <dbReference type="ARBA" id="ARBA00009919"/>
    </source>
</evidence>
<dbReference type="InterPro" id="IPR000594">
    <property type="entry name" value="ThiF_NAD_FAD-bd"/>
</dbReference>
<name>A0A662DJH0_UNCAE</name>
<proteinExistence type="inferred from homology"/>
<keyword evidence="2" id="KW-0812">Transmembrane</keyword>
<dbReference type="AlphaFoldDB" id="A0A662DJH0"/>
<dbReference type="InterPro" id="IPR035985">
    <property type="entry name" value="Ubiquitin-activating_enz"/>
</dbReference>
<evidence type="ECO:0000259" key="3">
    <source>
        <dbReference type="Pfam" id="PF00899"/>
    </source>
</evidence>
<evidence type="ECO:0000313" key="5">
    <source>
        <dbReference type="Proteomes" id="UP000280417"/>
    </source>
</evidence>
<protein>
    <submittedName>
        <fullName evidence="4">Thiazole biosynthesis adenylyltransferase ThiF</fullName>
    </submittedName>
</protein>
<comment type="caution">
    <text evidence="4">The sequence shown here is derived from an EMBL/GenBank/DDBJ whole genome shotgun (WGS) entry which is preliminary data.</text>
</comment>
<dbReference type="EMBL" id="QMQA01000052">
    <property type="protein sequence ID" value="RLE14269.1"/>
    <property type="molecule type" value="Genomic_DNA"/>
</dbReference>
<dbReference type="SUPFAM" id="SSF69572">
    <property type="entry name" value="Activating enzymes of the ubiquitin-like proteins"/>
    <property type="match status" value="1"/>
</dbReference>
<dbReference type="GO" id="GO:0005829">
    <property type="term" value="C:cytosol"/>
    <property type="evidence" value="ECO:0007669"/>
    <property type="project" value="TreeGrafter"/>
</dbReference>